<dbReference type="Proteomes" id="UP000077315">
    <property type="component" value="Unassembled WGS sequence"/>
</dbReference>
<keyword evidence="2" id="KW-0812">Transmembrane</keyword>
<protein>
    <submittedName>
        <fullName evidence="3">Uncharacterized protein</fullName>
    </submittedName>
</protein>
<dbReference type="OrthoDB" id="1684102at2759"/>
<keyword evidence="2" id="KW-0472">Membrane</keyword>
<keyword evidence="2" id="KW-1133">Transmembrane helix</keyword>
<dbReference type="RefSeq" id="XP_018289258.1">
    <property type="nucleotide sequence ID" value="XM_018438581.1"/>
</dbReference>
<name>A0A167LW73_PHYB8</name>
<keyword evidence="4" id="KW-1185">Reference proteome</keyword>
<dbReference type="STRING" id="763407.A0A167LW73"/>
<proteinExistence type="predicted"/>
<dbReference type="InParanoid" id="A0A167LW73"/>
<dbReference type="GeneID" id="28999487"/>
<feature type="region of interest" description="Disordered" evidence="1">
    <location>
        <begin position="1"/>
        <end position="28"/>
    </location>
</feature>
<evidence type="ECO:0000256" key="2">
    <source>
        <dbReference type="SAM" id="Phobius"/>
    </source>
</evidence>
<reference evidence="4" key="1">
    <citation type="submission" date="2015-06" db="EMBL/GenBank/DDBJ databases">
        <title>Expansion of signal transduction pathways in fungi by whole-genome duplication.</title>
        <authorList>
            <consortium name="DOE Joint Genome Institute"/>
            <person name="Corrochano L.M."/>
            <person name="Kuo A."/>
            <person name="Marcet-Houben M."/>
            <person name="Polaino S."/>
            <person name="Salamov A."/>
            <person name="Villalobos J.M."/>
            <person name="Alvarez M.I."/>
            <person name="Avalos J."/>
            <person name="Benito E.P."/>
            <person name="Benoit I."/>
            <person name="Burger G."/>
            <person name="Camino L.P."/>
            <person name="Canovas D."/>
            <person name="Cerda-Olmedo E."/>
            <person name="Cheng J.-F."/>
            <person name="Dominguez A."/>
            <person name="Elias M."/>
            <person name="Eslava A.P."/>
            <person name="Glaser F."/>
            <person name="Grimwood J."/>
            <person name="Gutierrez G."/>
            <person name="Heitman J."/>
            <person name="Henrissat B."/>
            <person name="Iturriaga E.A."/>
            <person name="Lang B.F."/>
            <person name="Lavin J.L."/>
            <person name="Lee S."/>
            <person name="Li W."/>
            <person name="Lindquist E."/>
            <person name="Lopez-Garcia S."/>
            <person name="Luque E.M."/>
            <person name="Marcos A.T."/>
            <person name="Martin J."/>
            <person name="McCluskey K."/>
            <person name="Medina H.R."/>
            <person name="Miralles-Duran A."/>
            <person name="Miyazaki A."/>
            <person name="Munoz-Torres E."/>
            <person name="Oguiza J.A."/>
            <person name="Ohm R."/>
            <person name="Olmedo M."/>
            <person name="Orejas M."/>
            <person name="Ortiz-Castellanos L."/>
            <person name="Pisabarro A.G."/>
            <person name="Rodriguez-Romero J."/>
            <person name="Ruiz-Herrera J."/>
            <person name="Ruiz-Vazquez R."/>
            <person name="Sanz C."/>
            <person name="Schackwitz W."/>
            <person name="Schmutz J."/>
            <person name="Shahriari M."/>
            <person name="Shelest E."/>
            <person name="Silva-Franco F."/>
            <person name="Soanes D."/>
            <person name="Syed K."/>
            <person name="Tagua V.G."/>
            <person name="Talbot N.J."/>
            <person name="Thon M."/>
            <person name="De vries R.P."/>
            <person name="Wiebenga A."/>
            <person name="Yadav J.S."/>
            <person name="Braun E.L."/>
            <person name="Baker S."/>
            <person name="Garre V."/>
            <person name="Horwitz B."/>
            <person name="Torres-Martinez S."/>
            <person name="Idnurm A."/>
            <person name="Herrera-Estrella A."/>
            <person name="Gabaldon T."/>
            <person name="Grigoriev I.V."/>
        </authorList>
    </citation>
    <scope>NUCLEOTIDE SEQUENCE [LARGE SCALE GENOMIC DNA]</scope>
    <source>
        <strain evidence="4">NRRL 1555(-)</strain>
    </source>
</reference>
<feature type="compositionally biased region" description="Low complexity" evidence="1">
    <location>
        <begin position="11"/>
        <end position="25"/>
    </location>
</feature>
<feature type="transmembrane region" description="Helical" evidence="2">
    <location>
        <begin position="82"/>
        <end position="103"/>
    </location>
</feature>
<sequence>MRLSSTHDRPFGSSQFSSRRQQSGGTDLPLRGIHINISSDPFQHRIPPYLQRLWQESKTRRHLSIFRIRLQRRYQESSPLELMTLSLGIFFAGLFLLLHVGFFSGKKYQDWQQDHYGRLEEVDLLEKMYPDDGRALTTAILVFQPSNPSAFQHEANQNIKPILEKLCQYDMFGTIVVWNNNPEVNITKETISAPGCPPNKISIHNSPTNMHLSARYIACASAKTPFCYFQDDHGSVRHLRSLYANFLRSPSLIHGESRNAKDYADSRWKQCFINEVGAGTFVSKANVDLFLKMSEKDKIEDQFKDMYFMSYINQEPYQLQGPENEKSKPNVLSSTEKQHMQKGLKTVYEYLERDVDVSLEDENPNMYRRHARSPCQDDRCLFLTNVNVLPDARLFSYYPHIDISTFDKMHIDYNDGSQFIAHAYSNAADGSDKTSWKSRQNIKSGDFIGLDLLMPMRIPIKYRFLVRHPYIYRRSLSLQISFDGVIWIDIHPAPSIECTVFEGDIGDNDPSLLECRFVISETGYRFIRLESKHDMDFAYEVYDFSFSARVKKDTNGQILDIGIDDNVVFVEEREEYNHYLDNTTDR</sequence>
<dbReference type="AlphaFoldDB" id="A0A167LW73"/>
<feature type="compositionally biased region" description="Basic and acidic residues" evidence="1">
    <location>
        <begin position="1"/>
        <end position="10"/>
    </location>
</feature>
<evidence type="ECO:0000256" key="1">
    <source>
        <dbReference type="SAM" id="MobiDB-lite"/>
    </source>
</evidence>
<dbReference type="EMBL" id="KV440986">
    <property type="protein sequence ID" value="OAD71218.1"/>
    <property type="molecule type" value="Genomic_DNA"/>
</dbReference>
<evidence type="ECO:0000313" key="4">
    <source>
        <dbReference type="Proteomes" id="UP000077315"/>
    </source>
</evidence>
<organism evidence="3 4">
    <name type="scientific">Phycomyces blakesleeanus (strain ATCC 8743b / DSM 1359 / FGSC 10004 / NBRC 33097 / NRRL 1555)</name>
    <dbReference type="NCBI Taxonomy" id="763407"/>
    <lineage>
        <taxon>Eukaryota</taxon>
        <taxon>Fungi</taxon>
        <taxon>Fungi incertae sedis</taxon>
        <taxon>Mucoromycota</taxon>
        <taxon>Mucoromycotina</taxon>
        <taxon>Mucoromycetes</taxon>
        <taxon>Mucorales</taxon>
        <taxon>Phycomycetaceae</taxon>
        <taxon>Phycomyces</taxon>
    </lineage>
</organism>
<gene>
    <name evidence="3" type="ORF">PHYBLDRAFT_182170</name>
</gene>
<accession>A0A167LW73</accession>
<dbReference type="VEuPathDB" id="FungiDB:PHYBLDRAFT_182170"/>
<evidence type="ECO:0000313" key="3">
    <source>
        <dbReference type="EMBL" id="OAD71218.1"/>
    </source>
</evidence>